<dbReference type="OrthoDB" id="9812921at2"/>
<feature type="chain" id="PRO_5019034888" evidence="2">
    <location>
        <begin position="23"/>
        <end position="339"/>
    </location>
</feature>
<evidence type="ECO:0000256" key="1">
    <source>
        <dbReference type="ARBA" id="ARBA00022801"/>
    </source>
</evidence>
<dbReference type="SUPFAM" id="SSF53474">
    <property type="entry name" value="alpha/beta-Hydrolases"/>
    <property type="match status" value="1"/>
</dbReference>
<evidence type="ECO:0000256" key="2">
    <source>
        <dbReference type="SAM" id="SignalP"/>
    </source>
</evidence>
<feature type="domain" description="Peptidase S9 prolyl oligopeptidase catalytic" evidence="3">
    <location>
        <begin position="141"/>
        <end position="338"/>
    </location>
</feature>
<keyword evidence="2" id="KW-0732">Signal</keyword>
<dbReference type="InterPro" id="IPR001375">
    <property type="entry name" value="Peptidase_S9_cat"/>
</dbReference>
<feature type="signal peptide" evidence="2">
    <location>
        <begin position="1"/>
        <end position="22"/>
    </location>
</feature>
<dbReference type="GO" id="GO:0008236">
    <property type="term" value="F:serine-type peptidase activity"/>
    <property type="evidence" value="ECO:0007669"/>
    <property type="project" value="InterPro"/>
</dbReference>
<organism evidence="4 5">
    <name type="scientific">Aliidiomarina minuta</name>
    <dbReference type="NCBI Taxonomy" id="880057"/>
    <lineage>
        <taxon>Bacteria</taxon>
        <taxon>Pseudomonadati</taxon>
        <taxon>Pseudomonadota</taxon>
        <taxon>Gammaproteobacteria</taxon>
        <taxon>Alteromonadales</taxon>
        <taxon>Idiomarinaceae</taxon>
        <taxon>Aliidiomarina</taxon>
    </lineage>
</organism>
<dbReference type="EMBL" id="PIPL01000001">
    <property type="protein sequence ID" value="RUO26869.1"/>
    <property type="molecule type" value="Genomic_DNA"/>
</dbReference>
<dbReference type="AlphaFoldDB" id="A0A432W9T6"/>
<evidence type="ECO:0000259" key="3">
    <source>
        <dbReference type="Pfam" id="PF00326"/>
    </source>
</evidence>
<comment type="caution">
    <text evidence="4">The sequence shown here is derived from an EMBL/GenBank/DDBJ whole genome shotgun (WGS) entry which is preliminary data.</text>
</comment>
<name>A0A432W9T6_9GAMM</name>
<keyword evidence="5" id="KW-1185">Reference proteome</keyword>
<dbReference type="Gene3D" id="3.40.50.1820">
    <property type="entry name" value="alpha/beta hydrolase"/>
    <property type="match status" value="1"/>
</dbReference>
<dbReference type="Pfam" id="PF00326">
    <property type="entry name" value="Peptidase_S9"/>
    <property type="match status" value="1"/>
</dbReference>
<keyword evidence="1" id="KW-0378">Hydrolase</keyword>
<dbReference type="PANTHER" id="PTHR22946:SF9">
    <property type="entry name" value="POLYKETIDE TRANSFERASE AF380"/>
    <property type="match status" value="1"/>
</dbReference>
<proteinExistence type="predicted"/>
<evidence type="ECO:0000313" key="5">
    <source>
        <dbReference type="Proteomes" id="UP000288293"/>
    </source>
</evidence>
<dbReference type="Proteomes" id="UP000288293">
    <property type="component" value="Unassembled WGS sequence"/>
</dbReference>
<dbReference type="GO" id="GO:0006508">
    <property type="term" value="P:proteolysis"/>
    <property type="evidence" value="ECO:0007669"/>
    <property type="project" value="InterPro"/>
</dbReference>
<sequence length="339" mass="38631">MLKNVCLFFLTLFSFAFGVGEAAEDESNQLLSADTCFRSPFGSYSEWVSMITASTSQRLDDEAEIQERVDNFRSQFPEEDFEHYRQTLDCQTFRYHSGDALVNGYVIRPKDADSELPVIIYNRGGNGNYGSVNMARMAGDLFPLAEEGFIVIGTQYRGTFEREPEYHDEFGGADVEDVTRLLELLPEIPNADMDRIGMLGTSRGAMQSYLALKDSSQVKALVTIAGNVDLLKDLETRPEMERVYEGRIPNYDTNKEDELRKRSAIHWISEINSDIPILLLHGEEDERVNARNSVAMAEELARLGREYKFVLYSNDGHDLSENKEVAFHEVIKWFDTHLQ</sequence>
<gene>
    <name evidence="4" type="ORF">CWE09_09320</name>
</gene>
<dbReference type="InterPro" id="IPR029058">
    <property type="entry name" value="AB_hydrolase_fold"/>
</dbReference>
<reference evidence="4 5" key="1">
    <citation type="journal article" date="2011" name="Front. Microbiol.">
        <title>Genomic signatures of strain selection and enhancement in Bacillus atrophaeus var. globigii, a historical biowarfare simulant.</title>
        <authorList>
            <person name="Gibbons H.S."/>
            <person name="Broomall S.M."/>
            <person name="McNew L.A."/>
            <person name="Daligault H."/>
            <person name="Chapman C."/>
            <person name="Bruce D."/>
            <person name="Karavis M."/>
            <person name="Krepps M."/>
            <person name="McGregor P.A."/>
            <person name="Hong C."/>
            <person name="Park K.H."/>
            <person name="Akmal A."/>
            <person name="Feldman A."/>
            <person name="Lin J.S."/>
            <person name="Chang W.E."/>
            <person name="Higgs B.W."/>
            <person name="Demirev P."/>
            <person name="Lindquist J."/>
            <person name="Liem A."/>
            <person name="Fochler E."/>
            <person name="Read T.D."/>
            <person name="Tapia R."/>
            <person name="Johnson S."/>
            <person name="Bishop-Lilly K.A."/>
            <person name="Detter C."/>
            <person name="Han C."/>
            <person name="Sozhamannan S."/>
            <person name="Rosenzweig C.N."/>
            <person name="Skowronski E.W."/>
        </authorList>
    </citation>
    <scope>NUCLEOTIDE SEQUENCE [LARGE SCALE GENOMIC DNA]</scope>
    <source>
        <strain evidence="4 5">MLST1</strain>
    </source>
</reference>
<accession>A0A432W9T6</accession>
<dbReference type="PANTHER" id="PTHR22946">
    <property type="entry name" value="DIENELACTONE HYDROLASE DOMAIN-CONTAINING PROTEIN-RELATED"/>
    <property type="match status" value="1"/>
</dbReference>
<dbReference type="RefSeq" id="WP_126803683.1">
    <property type="nucleotide sequence ID" value="NZ_PIPL01000001.1"/>
</dbReference>
<dbReference type="InterPro" id="IPR050261">
    <property type="entry name" value="FrsA_esterase"/>
</dbReference>
<evidence type="ECO:0000313" key="4">
    <source>
        <dbReference type="EMBL" id="RUO26869.1"/>
    </source>
</evidence>
<protein>
    <submittedName>
        <fullName evidence="4">Peptidase</fullName>
    </submittedName>
</protein>
<dbReference type="GO" id="GO:0052689">
    <property type="term" value="F:carboxylic ester hydrolase activity"/>
    <property type="evidence" value="ECO:0007669"/>
    <property type="project" value="UniProtKB-ARBA"/>
</dbReference>